<keyword evidence="2" id="KW-1185">Reference proteome</keyword>
<name>A0ACC2H5T4_DALPE</name>
<accession>A0ACC2H5T4</accession>
<organism evidence="1 2">
    <name type="scientific">Dallia pectoralis</name>
    <name type="common">Alaska blackfish</name>
    <dbReference type="NCBI Taxonomy" id="75939"/>
    <lineage>
        <taxon>Eukaryota</taxon>
        <taxon>Metazoa</taxon>
        <taxon>Chordata</taxon>
        <taxon>Craniata</taxon>
        <taxon>Vertebrata</taxon>
        <taxon>Euteleostomi</taxon>
        <taxon>Actinopterygii</taxon>
        <taxon>Neopterygii</taxon>
        <taxon>Teleostei</taxon>
        <taxon>Protacanthopterygii</taxon>
        <taxon>Esociformes</taxon>
        <taxon>Umbridae</taxon>
        <taxon>Dallia</taxon>
    </lineage>
</organism>
<sequence length="130" mass="13881">MPKQTWNDAAAVAPVTVALLDSSPPFSPPVPDFAHSVFRATVTTNKRGKPGVADRLEADIVFLFTPPAGSVGFSLQGWERPALRRGPVFEWQEWRACGPACSLAEPGSELLHGPGETATVTDSRRLALGD</sequence>
<proteinExistence type="predicted"/>
<evidence type="ECO:0000313" key="2">
    <source>
        <dbReference type="Proteomes" id="UP001157502"/>
    </source>
</evidence>
<dbReference type="EMBL" id="CM055732">
    <property type="protein sequence ID" value="KAJ8011349.1"/>
    <property type="molecule type" value="Genomic_DNA"/>
</dbReference>
<comment type="caution">
    <text evidence="1">The sequence shown here is derived from an EMBL/GenBank/DDBJ whole genome shotgun (WGS) entry which is preliminary data.</text>
</comment>
<reference evidence="1" key="1">
    <citation type="submission" date="2021-05" db="EMBL/GenBank/DDBJ databases">
        <authorList>
            <person name="Pan Q."/>
            <person name="Jouanno E."/>
            <person name="Zahm M."/>
            <person name="Klopp C."/>
            <person name="Cabau C."/>
            <person name="Louis A."/>
            <person name="Berthelot C."/>
            <person name="Parey E."/>
            <person name="Roest Crollius H."/>
            <person name="Montfort J."/>
            <person name="Robinson-Rechavi M."/>
            <person name="Bouchez O."/>
            <person name="Lampietro C."/>
            <person name="Lopez Roques C."/>
            <person name="Donnadieu C."/>
            <person name="Postlethwait J."/>
            <person name="Bobe J."/>
            <person name="Dillon D."/>
            <person name="Chandos A."/>
            <person name="von Hippel F."/>
            <person name="Guiguen Y."/>
        </authorList>
    </citation>
    <scope>NUCLEOTIDE SEQUENCE</scope>
    <source>
        <strain evidence="1">YG-Jan2019</strain>
    </source>
</reference>
<protein>
    <submittedName>
        <fullName evidence="1">Uncharacterized protein</fullName>
    </submittedName>
</protein>
<gene>
    <name evidence="1" type="ORF">DPEC_G00057230</name>
</gene>
<evidence type="ECO:0000313" key="1">
    <source>
        <dbReference type="EMBL" id="KAJ8011349.1"/>
    </source>
</evidence>
<dbReference type="Proteomes" id="UP001157502">
    <property type="component" value="Chromosome 5"/>
</dbReference>